<comment type="caution">
    <text evidence="1">The sequence shown here is derived from an EMBL/GenBank/DDBJ whole genome shotgun (WGS) entry which is preliminary data.</text>
</comment>
<reference evidence="2" key="1">
    <citation type="submission" date="2014-06" db="EMBL/GenBank/DDBJ databases">
        <authorList>
            <person name="Winans N.J."/>
            <person name="Newell P.D."/>
            <person name="Douglas A.E."/>
        </authorList>
    </citation>
    <scope>NUCLEOTIDE SEQUENCE [LARGE SCALE GENOMIC DNA]</scope>
</reference>
<dbReference type="EMBL" id="JOPJ01000141">
    <property type="protein sequence ID" value="OUJ08209.1"/>
    <property type="molecule type" value="Genomic_DNA"/>
</dbReference>
<evidence type="ECO:0000313" key="1">
    <source>
        <dbReference type="EMBL" id="OUJ08209.1"/>
    </source>
</evidence>
<accession>A0A252BMY8</accession>
<sequence>VDAEGQFRSGAAPPNVLDILRQFLLEDMLLPPAYIDPAWGATSTMAPWPGGWFWDGSASVTGKQAVTALLSGLGITLIPTRTGTLLPIVLLAPDAGAHVVAELTPDIITALAGDSLDSSLDPPTWRWRIGFAHNFTVQSAGSSLHPQITAAQQSFVAQQDRAAVWYSAAVKSRWRVPNDPDTISTALSRQDDAAVIAQRHGALWGSKRKLWAVSLPQIYAWQIELGDVVGLTAPAPGLEQRAVGVVVGEEIASSNQTVTLQILV</sequence>
<dbReference type="AlphaFoldDB" id="A0A252BMY8"/>
<name>A0A252BMY8_9PROT</name>
<dbReference type="Proteomes" id="UP000194931">
    <property type="component" value="Unassembled WGS sequence"/>
</dbReference>
<protein>
    <submittedName>
        <fullName evidence="1">Uncharacterized protein</fullName>
    </submittedName>
</protein>
<evidence type="ECO:0000313" key="2">
    <source>
        <dbReference type="Proteomes" id="UP000194931"/>
    </source>
</evidence>
<keyword evidence="2" id="KW-1185">Reference proteome</keyword>
<organism evidence="1 2">
    <name type="scientific">Acetobacter okinawensis</name>
    <dbReference type="NCBI Taxonomy" id="1076594"/>
    <lineage>
        <taxon>Bacteria</taxon>
        <taxon>Pseudomonadati</taxon>
        <taxon>Pseudomonadota</taxon>
        <taxon>Alphaproteobacteria</taxon>
        <taxon>Acetobacterales</taxon>
        <taxon>Acetobacteraceae</taxon>
        <taxon>Acetobacter</taxon>
    </lineage>
</organism>
<gene>
    <name evidence="1" type="ORF">HK26_02635</name>
</gene>
<proteinExistence type="predicted"/>
<feature type="non-terminal residue" evidence="1">
    <location>
        <position position="1"/>
    </location>
</feature>